<evidence type="ECO:0000313" key="16">
    <source>
        <dbReference type="Proteomes" id="UP000198287"/>
    </source>
</evidence>
<evidence type="ECO:0000259" key="14">
    <source>
        <dbReference type="PROSITE" id="PS50918"/>
    </source>
</evidence>
<evidence type="ECO:0000256" key="4">
    <source>
        <dbReference type="ARBA" id="ARBA00022679"/>
    </source>
</evidence>
<feature type="domain" description="WWE" evidence="14">
    <location>
        <begin position="86"/>
        <end position="163"/>
    </location>
</feature>
<name>A0A226F6V2_FOLCA</name>
<evidence type="ECO:0000259" key="13">
    <source>
        <dbReference type="PROSITE" id="PS50089"/>
    </source>
</evidence>
<dbReference type="PROSITE" id="PS50089">
    <property type="entry name" value="ZF_RING_2"/>
    <property type="match status" value="1"/>
</dbReference>
<evidence type="ECO:0000256" key="8">
    <source>
        <dbReference type="ARBA" id="ARBA00022786"/>
    </source>
</evidence>
<evidence type="ECO:0000256" key="10">
    <source>
        <dbReference type="PROSITE-ProRule" id="PRU00175"/>
    </source>
</evidence>
<feature type="compositionally biased region" description="Gly residues" evidence="12">
    <location>
        <begin position="181"/>
        <end position="194"/>
    </location>
</feature>
<comment type="pathway">
    <text evidence="11">Protein modification; protein ubiquitination.</text>
</comment>
<dbReference type="UniPathway" id="UPA00143"/>
<dbReference type="InterPro" id="IPR013083">
    <property type="entry name" value="Znf_RING/FYVE/PHD"/>
</dbReference>
<evidence type="ECO:0000313" key="15">
    <source>
        <dbReference type="EMBL" id="OXA65060.1"/>
    </source>
</evidence>
<feature type="compositionally biased region" description="Acidic residues" evidence="12">
    <location>
        <begin position="245"/>
        <end position="293"/>
    </location>
</feature>
<feature type="compositionally biased region" description="Low complexity" evidence="12">
    <location>
        <begin position="365"/>
        <end position="412"/>
    </location>
</feature>
<comment type="caution">
    <text evidence="15">The sequence shown here is derived from an EMBL/GenBank/DDBJ whole genome shotgun (WGS) entry which is preliminary data.</text>
</comment>
<dbReference type="InterPro" id="IPR033509">
    <property type="entry name" value="RNF146"/>
</dbReference>
<dbReference type="PANTHER" id="PTHR13417">
    <property type="entry name" value="E3 UBIQUITIN-PROTEIN LIGASE RNF146"/>
    <property type="match status" value="1"/>
</dbReference>
<dbReference type="SUPFAM" id="SSF117839">
    <property type="entry name" value="WWE domain"/>
    <property type="match status" value="1"/>
</dbReference>
<feature type="compositionally biased region" description="Low complexity" evidence="12">
    <location>
        <begin position="439"/>
        <end position="467"/>
    </location>
</feature>
<dbReference type="GO" id="GO:0005829">
    <property type="term" value="C:cytosol"/>
    <property type="evidence" value="ECO:0007669"/>
    <property type="project" value="UniProtKB-SubCell"/>
</dbReference>
<dbReference type="CDD" id="cd16546">
    <property type="entry name" value="RING-HC_RNF146"/>
    <property type="match status" value="1"/>
</dbReference>
<feature type="compositionally biased region" description="Basic and acidic residues" evidence="12">
    <location>
        <begin position="163"/>
        <end position="172"/>
    </location>
</feature>
<dbReference type="InterPro" id="IPR004170">
    <property type="entry name" value="WWE_dom"/>
</dbReference>
<keyword evidence="7 10" id="KW-0863">Zinc-finger</keyword>
<dbReference type="InterPro" id="IPR044110">
    <property type="entry name" value="RING-HC_RNF146"/>
</dbReference>
<evidence type="ECO:0000256" key="7">
    <source>
        <dbReference type="ARBA" id="ARBA00022771"/>
    </source>
</evidence>
<keyword evidence="6 11" id="KW-0479">Metal-binding</keyword>
<evidence type="ECO:0000256" key="1">
    <source>
        <dbReference type="ARBA" id="ARBA00000900"/>
    </source>
</evidence>
<reference evidence="15 16" key="1">
    <citation type="submission" date="2015-12" db="EMBL/GenBank/DDBJ databases">
        <title>The genome of Folsomia candida.</title>
        <authorList>
            <person name="Faddeeva A."/>
            <person name="Derks M.F."/>
            <person name="Anvar Y."/>
            <person name="Smit S."/>
            <person name="Van Straalen N."/>
            <person name="Roelofs D."/>
        </authorList>
    </citation>
    <scope>NUCLEOTIDE SEQUENCE [LARGE SCALE GENOMIC DNA]</scope>
    <source>
        <strain evidence="15 16">VU population</strain>
        <tissue evidence="15">Whole body</tissue>
    </source>
</reference>
<organism evidence="15 16">
    <name type="scientific">Folsomia candida</name>
    <name type="common">Springtail</name>
    <dbReference type="NCBI Taxonomy" id="158441"/>
    <lineage>
        <taxon>Eukaryota</taxon>
        <taxon>Metazoa</taxon>
        <taxon>Ecdysozoa</taxon>
        <taxon>Arthropoda</taxon>
        <taxon>Hexapoda</taxon>
        <taxon>Collembola</taxon>
        <taxon>Entomobryomorpha</taxon>
        <taxon>Isotomoidea</taxon>
        <taxon>Isotomidae</taxon>
        <taxon>Proisotominae</taxon>
        <taxon>Folsomia</taxon>
    </lineage>
</organism>
<feature type="compositionally biased region" description="Basic and acidic residues" evidence="12">
    <location>
        <begin position="294"/>
        <end position="307"/>
    </location>
</feature>
<comment type="domain">
    <text evidence="11">The WWE domain mediates non-covalent poly(ADP-ribose)-binding.</text>
</comment>
<dbReference type="STRING" id="158441.A0A226F6V2"/>
<evidence type="ECO:0000256" key="6">
    <source>
        <dbReference type="ARBA" id="ARBA00022723"/>
    </source>
</evidence>
<dbReference type="InterPro" id="IPR018123">
    <property type="entry name" value="WWE-dom_subgr"/>
</dbReference>
<gene>
    <name evidence="15" type="ORF">Fcan01_03615</name>
</gene>
<keyword evidence="8 11" id="KW-0833">Ubl conjugation pathway</keyword>
<dbReference type="GO" id="GO:0006511">
    <property type="term" value="P:ubiquitin-dependent protein catabolic process"/>
    <property type="evidence" value="ECO:0007669"/>
    <property type="project" value="UniProtKB-UniRule"/>
</dbReference>
<keyword evidence="4 11" id="KW-0808">Transferase</keyword>
<comment type="PTM">
    <text evidence="11">Ubiquitinated; autoubiquitinated.</text>
</comment>
<dbReference type="AlphaFoldDB" id="A0A226F6V2"/>
<comment type="function">
    <text evidence="11">E3 ubiquitin-protein ligase that specifically binds poly-ADP-ribosylated proteins and mediates their ubiquitination and subsequent degradation.</text>
</comment>
<feature type="domain" description="RING-type" evidence="13">
    <location>
        <begin position="32"/>
        <end position="71"/>
    </location>
</feature>
<dbReference type="PANTHER" id="PTHR13417:SF2">
    <property type="entry name" value="E3 UBIQUITIN-PROTEIN LIGASE RNF146"/>
    <property type="match status" value="1"/>
</dbReference>
<dbReference type="PROSITE" id="PS00518">
    <property type="entry name" value="ZF_RING_1"/>
    <property type="match status" value="1"/>
</dbReference>
<keyword evidence="16" id="KW-1185">Reference proteome</keyword>
<dbReference type="SMART" id="SM00184">
    <property type="entry name" value="RING"/>
    <property type="match status" value="1"/>
</dbReference>
<dbReference type="GO" id="GO:0072572">
    <property type="term" value="F:poly-ADP-D-ribose binding"/>
    <property type="evidence" value="ECO:0007669"/>
    <property type="project" value="UniProtKB-UniRule"/>
</dbReference>
<protein>
    <recommendedName>
        <fullName evidence="11">E3 ubiquitin-protein ligase</fullName>
        <ecNumber evidence="11">2.3.2.27</ecNumber>
    </recommendedName>
</protein>
<dbReference type="InterPro" id="IPR001841">
    <property type="entry name" value="Znf_RING"/>
</dbReference>
<dbReference type="OrthoDB" id="10065815at2759"/>
<dbReference type="PROSITE" id="PS50918">
    <property type="entry name" value="WWE"/>
    <property type="match status" value="1"/>
</dbReference>
<feature type="region of interest" description="Disordered" evidence="12">
    <location>
        <begin position="161"/>
        <end position="500"/>
    </location>
</feature>
<dbReference type="EMBL" id="LNIX01000001">
    <property type="protein sequence ID" value="OXA65060.1"/>
    <property type="molecule type" value="Genomic_DNA"/>
</dbReference>
<feature type="compositionally biased region" description="Low complexity" evidence="12">
    <location>
        <begin position="325"/>
        <end position="348"/>
    </location>
</feature>
<feature type="compositionally biased region" description="Polar residues" evidence="12">
    <location>
        <begin position="423"/>
        <end position="438"/>
    </location>
</feature>
<evidence type="ECO:0000256" key="2">
    <source>
        <dbReference type="ARBA" id="ARBA00004514"/>
    </source>
</evidence>
<dbReference type="GO" id="GO:0008270">
    <property type="term" value="F:zinc ion binding"/>
    <property type="evidence" value="ECO:0007669"/>
    <property type="project" value="UniProtKB-UniRule"/>
</dbReference>
<dbReference type="Pfam" id="PF00097">
    <property type="entry name" value="zf-C3HC4"/>
    <property type="match status" value="1"/>
</dbReference>
<dbReference type="GO" id="GO:0061630">
    <property type="term" value="F:ubiquitin protein ligase activity"/>
    <property type="evidence" value="ECO:0007669"/>
    <property type="project" value="UniProtKB-UniRule"/>
</dbReference>
<keyword evidence="3 11" id="KW-0963">Cytoplasm</keyword>
<evidence type="ECO:0000256" key="12">
    <source>
        <dbReference type="SAM" id="MobiDB-lite"/>
    </source>
</evidence>
<evidence type="ECO:0000256" key="5">
    <source>
        <dbReference type="ARBA" id="ARBA00022687"/>
    </source>
</evidence>
<evidence type="ECO:0000256" key="9">
    <source>
        <dbReference type="ARBA" id="ARBA00022833"/>
    </source>
</evidence>
<dbReference type="SUPFAM" id="SSF57850">
    <property type="entry name" value="RING/U-box"/>
    <property type="match status" value="1"/>
</dbReference>
<dbReference type="Gene3D" id="3.30.40.10">
    <property type="entry name" value="Zinc/RING finger domain, C3HC4 (zinc finger)"/>
    <property type="match status" value="1"/>
</dbReference>
<dbReference type="GO" id="GO:0005634">
    <property type="term" value="C:nucleus"/>
    <property type="evidence" value="ECO:0007669"/>
    <property type="project" value="TreeGrafter"/>
</dbReference>
<dbReference type="Gene3D" id="3.30.720.50">
    <property type="match status" value="1"/>
</dbReference>
<evidence type="ECO:0000256" key="11">
    <source>
        <dbReference type="RuleBase" id="RU367115"/>
    </source>
</evidence>
<dbReference type="SMART" id="SM00678">
    <property type="entry name" value="WWE"/>
    <property type="match status" value="1"/>
</dbReference>
<dbReference type="Pfam" id="PF02825">
    <property type="entry name" value="WWE"/>
    <property type="match status" value="1"/>
</dbReference>
<dbReference type="GO" id="GO:0051865">
    <property type="term" value="P:protein autoubiquitination"/>
    <property type="evidence" value="ECO:0007669"/>
    <property type="project" value="UniProtKB-UniRule"/>
</dbReference>
<keyword evidence="9 11" id="KW-0862">Zinc</keyword>
<dbReference type="EC" id="2.3.2.27" evidence="11"/>
<comment type="subcellular location">
    <subcellularLocation>
        <location evidence="2 11">Cytoplasm</location>
        <location evidence="2 11">Cytosol</location>
    </subcellularLocation>
</comment>
<keyword evidence="5" id="KW-0879">Wnt signaling pathway</keyword>
<accession>A0A226F6V2</accession>
<dbReference type="InterPro" id="IPR037197">
    <property type="entry name" value="WWE_dom_sf"/>
</dbReference>
<dbReference type="Proteomes" id="UP000198287">
    <property type="component" value="Unassembled WGS sequence"/>
</dbReference>
<feature type="compositionally biased region" description="Polar residues" evidence="12">
    <location>
        <begin position="221"/>
        <end position="230"/>
    </location>
</feature>
<dbReference type="GO" id="GO:0016055">
    <property type="term" value="P:Wnt signaling pathway"/>
    <property type="evidence" value="ECO:0007669"/>
    <property type="project" value="UniProtKB-KW"/>
</dbReference>
<sequence length="500" mass="51794">MSSSGTTTTQEPTAEGGEADNMGEIASLELECPICLQACIHPVELPCHHIFCFLCIKGVAMQGQSRCAICRAPIPHSVLTHPRLKDVSQLYKHTKADHEWFYEARGGGWWQYDERSMQELDRAYETGSSSCQLLIAGHVYEIDFSQMLQYRSNNRNLSRRIKRDVAQSEKRGVAGIRVGTGSSGGGPESGGGGDANANNRRVVGRRGGGTAASGTAHGNSSQGHSQTSAAPVNGGDNGGSPSSDAGEDDGDEGVDSDDPDYLGEEEDDEMDLGEEDEEDLEESEPSEEEEEVELRDGARAPTRRSDRSTSSNNQTPPPSSGGSGRTSSSAAVTSGSVRSNGSSSSPQQNGGGGRSSTGRGRRSQGRLLSGGNNPTSTHNNNATTANGLTASAAASSAVRSGTSSSASTSPSPLGDAGGIKTLGTGNNIRLSPAPNTEGTSNPTSPTSAPSLPSVSPTTSGSSITTTSGITCLVIGPGVRITLDREGQQRNGGDYENEEIL</sequence>
<comment type="catalytic activity">
    <reaction evidence="1 11">
        <text>S-ubiquitinyl-[E2 ubiquitin-conjugating enzyme]-L-cysteine + [acceptor protein]-L-lysine = [E2 ubiquitin-conjugating enzyme]-L-cysteine + N(6)-ubiquitinyl-[acceptor protein]-L-lysine.</text>
        <dbReference type="EC" id="2.3.2.27"/>
    </reaction>
</comment>
<dbReference type="InterPro" id="IPR018957">
    <property type="entry name" value="Znf_C3HC4_RING-type"/>
</dbReference>
<evidence type="ECO:0000256" key="3">
    <source>
        <dbReference type="ARBA" id="ARBA00022490"/>
    </source>
</evidence>
<dbReference type="InterPro" id="IPR017907">
    <property type="entry name" value="Znf_RING_CS"/>
</dbReference>
<proteinExistence type="predicted"/>